<dbReference type="STRING" id="35128.B8C256"/>
<dbReference type="InterPro" id="IPR010402">
    <property type="entry name" value="CCT_domain"/>
</dbReference>
<feature type="compositionally biased region" description="Basic and acidic residues" evidence="3">
    <location>
        <begin position="48"/>
        <end position="60"/>
    </location>
</feature>
<keyword evidence="6" id="KW-1185">Reference proteome</keyword>
<evidence type="ECO:0000256" key="2">
    <source>
        <dbReference type="ARBA" id="ARBA00023242"/>
    </source>
</evidence>
<gene>
    <name evidence="5" type="ORF">THAPSDRAFT_22622</name>
</gene>
<dbReference type="PaxDb" id="35128-Thaps22622"/>
<name>B8C256_THAPS</name>
<dbReference type="InParanoid" id="B8C256"/>
<dbReference type="Pfam" id="PF06203">
    <property type="entry name" value="CCT"/>
    <property type="match status" value="1"/>
</dbReference>
<feature type="region of interest" description="Disordered" evidence="3">
    <location>
        <begin position="305"/>
        <end position="324"/>
    </location>
</feature>
<feature type="region of interest" description="Disordered" evidence="3">
    <location>
        <begin position="686"/>
        <end position="729"/>
    </location>
</feature>
<feature type="compositionally biased region" description="Low complexity" evidence="3">
    <location>
        <begin position="306"/>
        <end position="318"/>
    </location>
</feature>
<feature type="region of interest" description="Disordered" evidence="3">
    <location>
        <begin position="83"/>
        <end position="109"/>
    </location>
</feature>
<dbReference type="eggNOG" id="ENOG502RRCJ">
    <property type="taxonomic scope" value="Eukaryota"/>
</dbReference>
<reference evidence="5 6" key="1">
    <citation type="journal article" date="2004" name="Science">
        <title>The genome of the diatom Thalassiosira pseudonana: ecology, evolution, and metabolism.</title>
        <authorList>
            <person name="Armbrust E.V."/>
            <person name="Berges J.A."/>
            <person name="Bowler C."/>
            <person name="Green B.R."/>
            <person name="Martinez D."/>
            <person name="Putnam N.H."/>
            <person name="Zhou S."/>
            <person name="Allen A.E."/>
            <person name="Apt K.E."/>
            <person name="Bechner M."/>
            <person name="Brzezinski M.A."/>
            <person name="Chaal B.K."/>
            <person name="Chiovitti A."/>
            <person name="Davis A.K."/>
            <person name="Demarest M.S."/>
            <person name="Detter J.C."/>
            <person name="Glavina T."/>
            <person name="Goodstein D."/>
            <person name="Hadi M.Z."/>
            <person name="Hellsten U."/>
            <person name="Hildebrand M."/>
            <person name="Jenkins B.D."/>
            <person name="Jurka J."/>
            <person name="Kapitonov V.V."/>
            <person name="Kroger N."/>
            <person name="Lau W.W."/>
            <person name="Lane T.W."/>
            <person name="Larimer F.W."/>
            <person name="Lippmeier J.C."/>
            <person name="Lucas S."/>
            <person name="Medina M."/>
            <person name="Montsant A."/>
            <person name="Obornik M."/>
            <person name="Parker M.S."/>
            <person name="Palenik B."/>
            <person name="Pazour G.J."/>
            <person name="Richardson P.M."/>
            <person name="Rynearson T.A."/>
            <person name="Saito M.A."/>
            <person name="Schwartz D.C."/>
            <person name="Thamatrakoln K."/>
            <person name="Valentin K."/>
            <person name="Vardi A."/>
            <person name="Wilkerson F.P."/>
            <person name="Rokhsar D.S."/>
        </authorList>
    </citation>
    <scope>NUCLEOTIDE SEQUENCE [LARGE SCALE GENOMIC DNA]</scope>
    <source>
        <strain evidence="5 6">CCMP1335</strain>
    </source>
</reference>
<evidence type="ECO:0000313" key="5">
    <source>
        <dbReference type="EMBL" id="EED92330.1"/>
    </source>
</evidence>
<sequence>MTTISTRTTLSDPLARTKGVCATETSNSHHHQHRSATIRTRSGSRGHRHDEDDGSKDDGFMHLGMSTDEVDEEIASVEADGTAVHPDDVEMHGTAQHADGGGRGKQEDKSPVDNLLLTAALVGSIVEASSSAVSAAEPSADGRDDCDGIDVTRRSNRKRRKRDNGDASQSEDDADAEYVDPVEFNSNAINDEKFALKVDLSLKQTMEDALRSTHNASSSDCVAHVTPPTSESSSFSSVEDHESTTPSSPAIKNMPQLNTSATSSQNKAQAPPTHHSQASSGKSRTIYPRASKIAAGEKVAAALANPFSSSPGSSPESSPRSKKRTLNLGVAPPLYASAAGGKGPVSFARNASGMFIPRSALPSIGVKNPLQKPGTAAVLSHHHQQMPPPPPPHAAKCGRGVMGIPAGSTYGGGLKISNPPPVPNPLAGLDSPRKGTPQAGAQTVVPPPAKAPPSKCNAAPKSTKKTTSSGMSSKTNTLMSAAPQVALPSFKAPSISATAENVAQADTLISSTSEVPPQARGRIFSIDLDPAVLDFVDNPLLSVGNNVAAPDAAVSSDKNVTFKGVNDDDQAPGRESFCRDRGFSFEFFSFGLNEDEPLPPVPDSNNTYTNAAVGSRLRGDSIIFDPTSFCDGGIHETSALLRIKEENEETNIQDVANFQAEAPPQVVVPISIPAVAQVVPSIKKPSSKQTVSKVVRSAASTGSINKSNISTRQKAKQSQPKHQRTKAKSGVQNVFVPQPVSNSSYSQASITNATRGNSFHQGLTESTIHMPHGSDAAAAAAVGMDQPPETVNNANDGFGISHTSCPMELLNQGGRVGIYLPEERKARIAKFHSKRKTRIWRKRIKYDCRKKLADSRPRVKGRFVKRSVDGEEASV</sequence>
<feature type="region of interest" description="Disordered" evidence="3">
    <location>
        <begin position="209"/>
        <end position="285"/>
    </location>
</feature>
<dbReference type="GO" id="GO:0005634">
    <property type="term" value="C:nucleus"/>
    <property type="evidence" value="ECO:0007669"/>
    <property type="project" value="UniProtKB-SubCell"/>
</dbReference>
<dbReference type="PROSITE" id="PS51017">
    <property type="entry name" value="CCT"/>
    <property type="match status" value="1"/>
</dbReference>
<dbReference type="Proteomes" id="UP000001449">
    <property type="component" value="Chromosome 5"/>
</dbReference>
<feature type="compositionally biased region" description="Basic residues" evidence="3">
    <location>
        <begin position="28"/>
        <end position="47"/>
    </location>
</feature>
<feature type="compositionally biased region" description="Polar residues" evidence="3">
    <location>
        <begin position="687"/>
        <end position="712"/>
    </location>
</feature>
<dbReference type="GeneID" id="7449707"/>
<accession>B8C256</accession>
<feature type="compositionally biased region" description="Basic and acidic residues" evidence="3">
    <location>
        <begin position="100"/>
        <end position="109"/>
    </location>
</feature>
<proteinExistence type="predicted"/>
<feature type="compositionally biased region" description="Basic and acidic residues" evidence="3">
    <location>
        <begin position="140"/>
        <end position="153"/>
    </location>
</feature>
<dbReference type="EMBL" id="CM000642">
    <property type="protein sequence ID" value="EED92330.1"/>
    <property type="molecule type" value="Genomic_DNA"/>
</dbReference>
<feature type="domain" description="CCT" evidence="4">
    <location>
        <begin position="824"/>
        <end position="866"/>
    </location>
</feature>
<dbReference type="PANTHER" id="PTHR31319:SF77">
    <property type="entry name" value="ZINC FINGER PROTEIN CONSTANS-LIKE 4"/>
    <property type="match status" value="1"/>
</dbReference>
<feature type="compositionally biased region" description="Low complexity" evidence="3">
    <location>
        <begin position="452"/>
        <end position="475"/>
    </location>
</feature>
<dbReference type="KEGG" id="tps:THAPSDRAFT_22622"/>
<feature type="region of interest" description="Disordered" evidence="3">
    <location>
        <begin position="23"/>
        <end position="63"/>
    </location>
</feature>
<feature type="region of interest" description="Disordered" evidence="3">
    <location>
        <begin position="131"/>
        <end position="179"/>
    </location>
</feature>
<dbReference type="RefSeq" id="XP_002290578.1">
    <property type="nucleotide sequence ID" value="XM_002290542.1"/>
</dbReference>
<feature type="region of interest" description="Disordered" evidence="3">
    <location>
        <begin position="408"/>
        <end position="475"/>
    </location>
</feature>
<organism evidence="5 6">
    <name type="scientific">Thalassiosira pseudonana</name>
    <name type="common">Marine diatom</name>
    <name type="synonym">Cyclotella nana</name>
    <dbReference type="NCBI Taxonomy" id="35128"/>
    <lineage>
        <taxon>Eukaryota</taxon>
        <taxon>Sar</taxon>
        <taxon>Stramenopiles</taxon>
        <taxon>Ochrophyta</taxon>
        <taxon>Bacillariophyta</taxon>
        <taxon>Coscinodiscophyceae</taxon>
        <taxon>Thalassiosirophycidae</taxon>
        <taxon>Thalassiosirales</taxon>
        <taxon>Thalassiosiraceae</taxon>
        <taxon>Thalassiosira</taxon>
    </lineage>
</organism>
<feature type="compositionally biased region" description="Basic residues" evidence="3">
    <location>
        <begin position="713"/>
        <end position="727"/>
    </location>
</feature>
<dbReference type="PANTHER" id="PTHR31319">
    <property type="entry name" value="ZINC FINGER PROTEIN CONSTANS-LIKE 4"/>
    <property type="match status" value="1"/>
</dbReference>
<keyword evidence="2" id="KW-0539">Nucleus</keyword>
<evidence type="ECO:0000259" key="4">
    <source>
        <dbReference type="PROSITE" id="PS51017"/>
    </source>
</evidence>
<evidence type="ECO:0000313" key="6">
    <source>
        <dbReference type="Proteomes" id="UP000001449"/>
    </source>
</evidence>
<dbReference type="HOGENOM" id="CLU_328617_0_0_1"/>
<feature type="compositionally biased region" description="Acidic residues" evidence="3">
    <location>
        <begin position="169"/>
        <end position="179"/>
    </location>
</feature>
<comment type="subcellular location">
    <subcellularLocation>
        <location evidence="1">Nucleus</location>
    </subcellularLocation>
</comment>
<reference evidence="5 6" key="2">
    <citation type="journal article" date="2008" name="Nature">
        <title>The Phaeodactylum genome reveals the evolutionary history of diatom genomes.</title>
        <authorList>
            <person name="Bowler C."/>
            <person name="Allen A.E."/>
            <person name="Badger J.H."/>
            <person name="Grimwood J."/>
            <person name="Jabbari K."/>
            <person name="Kuo A."/>
            <person name="Maheswari U."/>
            <person name="Martens C."/>
            <person name="Maumus F."/>
            <person name="Otillar R.P."/>
            <person name="Rayko E."/>
            <person name="Salamov A."/>
            <person name="Vandepoele K."/>
            <person name="Beszteri B."/>
            <person name="Gruber A."/>
            <person name="Heijde M."/>
            <person name="Katinka M."/>
            <person name="Mock T."/>
            <person name="Valentin K."/>
            <person name="Verret F."/>
            <person name="Berges J.A."/>
            <person name="Brownlee C."/>
            <person name="Cadoret J.P."/>
            <person name="Chiovitti A."/>
            <person name="Choi C.J."/>
            <person name="Coesel S."/>
            <person name="De Martino A."/>
            <person name="Detter J.C."/>
            <person name="Durkin C."/>
            <person name="Falciatore A."/>
            <person name="Fournet J."/>
            <person name="Haruta M."/>
            <person name="Huysman M.J."/>
            <person name="Jenkins B.D."/>
            <person name="Jiroutova K."/>
            <person name="Jorgensen R.E."/>
            <person name="Joubert Y."/>
            <person name="Kaplan A."/>
            <person name="Kroger N."/>
            <person name="Kroth P.G."/>
            <person name="La Roche J."/>
            <person name="Lindquist E."/>
            <person name="Lommer M."/>
            <person name="Martin-Jezequel V."/>
            <person name="Lopez P.J."/>
            <person name="Lucas S."/>
            <person name="Mangogna M."/>
            <person name="McGinnis K."/>
            <person name="Medlin L.K."/>
            <person name="Montsant A."/>
            <person name="Oudot-Le Secq M.P."/>
            <person name="Napoli C."/>
            <person name="Obornik M."/>
            <person name="Parker M.S."/>
            <person name="Petit J.L."/>
            <person name="Porcel B.M."/>
            <person name="Poulsen N."/>
            <person name="Robison M."/>
            <person name="Rychlewski L."/>
            <person name="Rynearson T.A."/>
            <person name="Schmutz J."/>
            <person name="Shapiro H."/>
            <person name="Siaut M."/>
            <person name="Stanley M."/>
            <person name="Sussman M.R."/>
            <person name="Taylor A.R."/>
            <person name="Vardi A."/>
            <person name="von Dassow P."/>
            <person name="Vyverman W."/>
            <person name="Willis A."/>
            <person name="Wyrwicz L.S."/>
            <person name="Rokhsar D.S."/>
            <person name="Weissenbach J."/>
            <person name="Armbrust E.V."/>
            <person name="Green B.R."/>
            <person name="Van de Peer Y."/>
            <person name="Grigoriev I.V."/>
        </authorList>
    </citation>
    <scope>NUCLEOTIDE SEQUENCE [LARGE SCALE GENOMIC DNA]</scope>
    <source>
        <strain evidence="5 6">CCMP1335</strain>
    </source>
</reference>
<evidence type="ECO:0000256" key="1">
    <source>
        <dbReference type="ARBA" id="ARBA00004123"/>
    </source>
</evidence>
<dbReference type="InterPro" id="IPR045281">
    <property type="entry name" value="CONSTANS-like"/>
</dbReference>
<protein>
    <recommendedName>
        <fullName evidence="4">CCT domain-containing protein</fullName>
    </recommendedName>
</protein>
<dbReference type="AlphaFoldDB" id="B8C256"/>
<evidence type="ECO:0000256" key="3">
    <source>
        <dbReference type="SAM" id="MobiDB-lite"/>
    </source>
</evidence>
<feature type="compositionally biased region" description="Polar residues" evidence="3">
    <location>
        <begin position="244"/>
        <end position="283"/>
    </location>
</feature>